<dbReference type="EMBL" id="LGHB01000012">
    <property type="protein sequence ID" value="KUK96497.1"/>
    <property type="molecule type" value="Genomic_DNA"/>
</dbReference>
<protein>
    <recommendedName>
        <fullName evidence="1">PspA-associated domain-containing protein</fullName>
    </recommendedName>
</protein>
<dbReference type="InterPro" id="IPR054437">
    <property type="entry name" value="PspA-assoc_dom"/>
</dbReference>
<evidence type="ECO:0000259" key="1">
    <source>
        <dbReference type="Pfam" id="PF22743"/>
    </source>
</evidence>
<organism evidence="3 4">
    <name type="scientific">Methanothrix harundinacea</name>
    <dbReference type="NCBI Taxonomy" id="301375"/>
    <lineage>
        <taxon>Archaea</taxon>
        <taxon>Methanobacteriati</taxon>
        <taxon>Methanobacteriota</taxon>
        <taxon>Stenosarchaea group</taxon>
        <taxon>Methanomicrobia</taxon>
        <taxon>Methanotrichales</taxon>
        <taxon>Methanotrichaceae</taxon>
        <taxon>Methanothrix</taxon>
    </lineage>
</organism>
<accession>A0A101IJR6</accession>
<evidence type="ECO:0000313" key="2">
    <source>
        <dbReference type="EMBL" id="KUK45600.1"/>
    </source>
</evidence>
<evidence type="ECO:0000313" key="4">
    <source>
        <dbReference type="Proteomes" id="UP000053961"/>
    </source>
</evidence>
<evidence type="ECO:0000313" key="3">
    <source>
        <dbReference type="EMBL" id="KUK96497.1"/>
    </source>
</evidence>
<proteinExistence type="predicted"/>
<reference evidence="3" key="1">
    <citation type="journal article" date="2015" name="MBio">
        <title>Genome-resolved metagenomic analysis reveals roles for candidate phyla and other microbial community members in biogeochemical transformations in oil reservoirs.</title>
        <authorList>
            <person name="Hu P."/>
            <person name="Tom L."/>
            <person name="Singh A."/>
            <person name="Thomas B.C."/>
            <person name="Baker B.J."/>
            <person name="Piceno Y.M."/>
            <person name="Andersen G.L."/>
            <person name="Banfield J.F."/>
        </authorList>
    </citation>
    <scope>NUCLEOTIDE SEQUENCE [LARGE SCALE GENOMIC DNA]</scope>
    <source>
        <strain evidence="3">56_747</strain>
    </source>
</reference>
<dbReference type="Pfam" id="PF22743">
    <property type="entry name" value="PspAA"/>
    <property type="match status" value="1"/>
</dbReference>
<dbReference type="Proteomes" id="UP000057043">
    <property type="component" value="Unassembled WGS sequence"/>
</dbReference>
<dbReference type="EMBL" id="LGFT01000001">
    <property type="protein sequence ID" value="KUK45600.1"/>
    <property type="molecule type" value="Genomic_DNA"/>
</dbReference>
<dbReference type="AlphaFoldDB" id="A0A101IJR6"/>
<dbReference type="PATRIC" id="fig|301375.6.peg.2469"/>
<feature type="domain" description="PspA-associated" evidence="1">
    <location>
        <begin position="1"/>
        <end position="92"/>
    </location>
</feature>
<comment type="caution">
    <text evidence="3">The sequence shown here is derived from an EMBL/GenBank/DDBJ whole genome shotgun (WGS) entry which is preliminary data.</text>
</comment>
<dbReference type="Proteomes" id="UP000053961">
    <property type="component" value="Unassembled WGS sequence"/>
</dbReference>
<gene>
    <name evidence="2" type="ORF">XD72_0074</name>
    <name evidence="3" type="ORF">XE07_1064</name>
</gene>
<reference evidence="4 5" key="2">
    <citation type="journal article" date="2015" name="MBio">
        <title>Genome-Resolved Metagenomic Analysis Reveals Roles for Candidate Phyla and Other Microbial Community Members in Biogeochemical Transformations in Oil Reservoirs.</title>
        <authorList>
            <person name="Hu P."/>
            <person name="Tom L."/>
            <person name="Singh A."/>
            <person name="Thomas B.C."/>
            <person name="Baker B.J."/>
            <person name="Piceno Y.M."/>
            <person name="Andersen G.L."/>
            <person name="Banfield J.F."/>
        </authorList>
    </citation>
    <scope>NUCLEOTIDE SEQUENCE [LARGE SCALE GENOMIC DNA]</scope>
    <source>
        <strain evidence="2">57_489</strain>
    </source>
</reference>
<sequence>MIIRIMGEGQFKVSSALLDDLNEIDNRIVGHVSKEDEASFKRELKVLISTITGNGEPLDPKEIVESDIIVPPGDLTIDEAKRVFSGCGLFED</sequence>
<evidence type="ECO:0000313" key="5">
    <source>
        <dbReference type="Proteomes" id="UP000057043"/>
    </source>
</evidence>
<name>A0A101IJR6_9EURY</name>